<dbReference type="SUPFAM" id="SSF57667">
    <property type="entry name" value="beta-beta-alpha zinc fingers"/>
    <property type="match status" value="5"/>
</dbReference>
<feature type="domain" description="C2H2-type" evidence="6">
    <location>
        <begin position="409"/>
        <end position="436"/>
    </location>
</feature>
<evidence type="ECO:0000256" key="3">
    <source>
        <dbReference type="ARBA" id="ARBA00022771"/>
    </source>
</evidence>
<evidence type="ECO:0000259" key="6">
    <source>
        <dbReference type="PROSITE" id="PS50157"/>
    </source>
</evidence>
<dbReference type="Gene3D" id="3.30.160.60">
    <property type="entry name" value="Classic Zinc Finger"/>
    <property type="match status" value="6"/>
</dbReference>
<dbReference type="GO" id="GO:0005634">
    <property type="term" value="C:nucleus"/>
    <property type="evidence" value="ECO:0007669"/>
    <property type="project" value="TreeGrafter"/>
</dbReference>
<feature type="domain" description="C2H2-type" evidence="6">
    <location>
        <begin position="324"/>
        <end position="352"/>
    </location>
</feature>
<evidence type="ECO:0000313" key="8">
    <source>
        <dbReference type="Proteomes" id="UP000838878"/>
    </source>
</evidence>
<feature type="domain" description="C2H2-type" evidence="6">
    <location>
        <begin position="437"/>
        <end position="464"/>
    </location>
</feature>
<keyword evidence="2" id="KW-0677">Repeat</keyword>
<evidence type="ECO:0000256" key="1">
    <source>
        <dbReference type="ARBA" id="ARBA00022723"/>
    </source>
</evidence>
<keyword evidence="4" id="KW-0862">Zinc</keyword>
<protein>
    <recommendedName>
        <fullName evidence="6">C2H2-type domain-containing protein</fullName>
    </recommendedName>
</protein>
<sequence>MGSLNHALHSIITRKSNVCCLCFKTIIEDNPVNIQDEVVLKDDNNKKTIKIFDVLLFVLGYETCNNVCALEILCKQCTRSIVTCYKFISTSKENTELLSNALYSLSNCFDNTNDNYFECKTLFVTLERNSLATQQYYDNKHPVTSTSMAYKRFKSMFDVDSKPNVKNESSVNKERTVNIIRKKRRDYFSLPLKTSEMLYDKNDRSNLKCKVCLKIYPSLSSLRNHFIRVHAPKDYKCSICERKFGSVALLEAHKSESHCTLVCSECGKTFHNRHTLKMHEIGHYLKLVCQDCGRVYKSQTTFKKHIDLNICGQKTRASPADAKFTCDYCNKKYTQKVSLRVHIQYEHGNYKGHECKWCKKKFWAQSRLKAHIVKHTQEKKFQCSMCGGKFVSKESLLYHTRTHTGEKPYKCDFCDSRFLSASRRADHTKRHHSDATFQCDICNIKYTTQLCLEKHKKTHEKSDKLTLHLQIPKGLSDEDEIFLEVSDDDYNITDHV</sequence>
<dbReference type="AlphaFoldDB" id="A0A8J9UFR1"/>
<dbReference type="GO" id="GO:0000981">
    <property type="term" value="F:DNA-binding transcription factor activity, RNA polymerase II-specific"/>
    <property type="evidence" value="ECO:0007669"/>
    <property type="project" value="TreeGrafter"/>
</dbReference>
<dbReference type="PANTHER" id="PTHR24379">
    <property type="entry name" value="KRAB AND ZINC FINGER DOMAIN-CONTAINING"/>
    <property type="match status" value="1"/>
</dbReference>
<feature type="domain" description="C2H2-type" evidence="6">
    <location>
        <begin position="353"/>
        <end position="380"/>
    </location>
</feature>
<dbReference type="InterPro" id="IPR036236">
    <property type="entry name" value="Znf_C2H2_sf"/>
</dbReference>
<keyword evidence="1" id="KW-0479">Metal-binding</keyword>
<evidence type="ECO:0000256" key="2">
    <source>
        <dbReference type="ARBA" id="ARBA00022737"/>
    </source>
</evidence>
<dbReference type="GO" id="GO:0000977">
    <property type="term" value="F:RNA polymerase II transcription regulatory region sequence-specific DNA binding"/>
    <property type="evidence" value="ECO:0007669"/>
    <property type="project" value="TreeGrafter"/>
</dbReference>
<feature type="domain" description="C2H2-type" evidence="6">
    <location>
        <begin position="381"/>
        <end position="408"/>
    </location>
</feature>
<evidence type="ECO:0000256" key="4">
    <source>
        <dbReference type="ARBA" id="ARBA00022833"/>
    </source>
</evidence>
<evidence type="ECO:0000256" key="5">
    <source>
        <dbReference type="PROSITE-ProRule" id="PRU00042"/>
    </source>
</evidence>
<feature type="domain" description="C2H2-type" evidence="6">
    <location>
        <begin position="261"/>
        <end position="283"/>
    </location>
</feature>
<dbReference type="PANTHER" id="PTHR24379:SF127">
    <property type="entry name" value="BLOODY FINGERS-RELATED"/>
    <property type="match status" value="1"/>
</dbReference>
<dbReference type="OrthoDB" id="264392at2759"/>
<keyword evidence="3 5" id="KW-0863">Zinc-finger</keyword>
<accession>A0A8J9UFR1</accession>
<dbReference type="InterPro" id="IPR013087">
    <property type="entry name" value="Znf_C2H2_type"/>
</dbReference>
<dbReference type="EMBL" id="OV170233">
    <property type="protein sequence ID" value="CAH0718459.1"/>
    <property type="molecule type" value="Genomic_DNA"/>
</dbReference>
<proteinExistence type="predicted"/>
<evidence type="ECO:0000313" key="7">
    <source>
        <dbReference type="EMBL" id="CAH0718459.1"/>
    </source>
</evidence>
<feature type="non-terminal residue" evidence="7">
    <location>
        <position position="496"/>
    </location>
</feature>
<feature type="domain" description="C2H2-type" evidence="6">
    <location>
        <begin position="235"/>
        <end position="258"/>
    </location>
</feature>
<dbReference type="Proteomes" id="UP000838878">
    <property type="component" value="Chromosome 13"/>
</dbReference>
<dbReference type="PROSITE" id="PS50157">
    <property type="entry name" value="ZINC_FINGER_C2H2_2"/>
    <property type="match status" value="7"/>
</dbReference>
<gene>
    <name evidence="7" type="ORF">BINO364_LOCUS4947</name>
</gene>
<dbReference type="PROSITE" id="PS00028">
    <property type="entry name" value="ZINC_FINGER_C2H2_1"/>
    <property type="match status" value="7"/>
</dbReference>
<reference evidence="7" key="1">
    <citation type="submission" date="2021-12" db="EMBL/GenBank/DDBJ databases">
        <authorList>
            <person name="Martin H S."/>
        </authorList>
    </citation>
    <scope>NUCLEOTIDE SEQUENCE</scope>
</reference>
<keyword evidence="8" id="KW-1185">Reference proteome</keyword>
<name>A0A8J9UFR1_9NEOP</name>
<dbReference type="SMART" id="SM00355">
    <property type="entry name" value="ZnF_C2H2"/>
    <property type="match status" value="9"/>
</dbReference>
<dbReference type="Pfam" id="PF00096">
    <property type="entry name" value="zf-C2H2"/>
    <property type="match status" value="5"/>
</dbReference>
<organism evidence="7 8">
    <name type="scientific">Brenthis ino</name>
    <name type="common">lesser marbled fritillary</name>
    <dbReference type="NCBI Taxonomy" id="405034"/>
    <lineage>
        <taxon>Eukaryota</taxon>
        <taxon>Metazoa</taxon>
        <taxon>Ecdysozoa</taxon>
        <taxon>Arthropoda</taxon>
        <taxon>Hexapoda</taxon>
        <taxon>Insecta</taxon>
        <taxon>Pterygota</taxon>
        <taxon>Neoptera</taxon>
        <taxon>Endopterygota</taxon>
        <taxon>Lepidoptera</taxon>
        <taxon>Glossata</taxon>
        <taxon>Ditrysia</taxon>
        <taxon>Papilionoidea</taxon>
        <taxon>Nymphalidae</taxon>
        <taxon>Heliconiinae</taxon>
        <taxon>Argynnini</taxon>
        <taxon>Brenthis</taxon>
    </lineage>
</organism>
<dbReference type="GO" id="GO:0008270">
    <property type="term" value="F:zinc ion binding"/>
    <property type="evidence" value="ECO:0007669"/>
    <property type="project" value="UniProtKB-KW"/>
</dbReference>